<evidence type="ECO:0000313" key="2">
    <source>
        <dbReference type="Proteomes" id="UP001732700"/>
    </source>
</evidence>
<protein>
    <submittedName>
        <fullName evidence="1">Uncharacterized protein</fullName>
    </submittedName>
</protein>
<organism evidence="1 2">
    <name type="scientific">Avena sativa</name>
    <name type="common">Oat</name>
    <dbReference type="NCBI Taxonomy" id="4498"/>
    <lineage>
        <taxon>Eukaryota</taxon>
        <taxon>Viridiplantae</taxon>
        <taxon>Streptophyta</taxon>
        <taxon>Embryophyta</taxon>
        <taxon>Tracheophyta</taxon>
        <taxon>Spermatophyta</taxon>
        <taxon>Magnoliopsida</taxon>
        <taxon>Liliopsida</taxon>
        <taxon>Poales</taxon>
        <taxon>Poaceae</taxon>
        <taxon>BOP clade</taxon>
        <taxon>Pooideae</taxon>
        <taxon>Poodae</taxon>
        <taxon>Poeae</taxon>
        <taxon>Poeae Chloroplast Group 1 (Aveneae type)</taxon>
        <taxon>Aveninae</taxon>
        <taxon>Avena</taxon>
    </lineage>
</organism>
<dbReference type="Proteomes" id="UP001732700">
    <property type="component" value="Chromosome 1A"/>
</dbReference>
<reference evidence="1" key="2">
    <citation type="submission" date="2025-09" db="UniProtKB">
        <authorList>
            <consortium name="EnsemblPlants"/>
        </authorList>
    </citation>
    <scope>IDENTIFICATION</scope>
</reference>
<accession>A0ACD5TCV6</accession>
<reference evidence="1" key="1">
    <citation type="submission" date="2021-05" db="EMBL/GenBank/DDBJ databases">
        <authorList>
            <person name="Scholz U."/>
            <person name="Mascher M."/>
            <person name="Fiebig A."/>
        </authorList>
    </citation>
    <scope>NUCLEOTIDE SEQUENCE [LARGE SCALE GENOMIC DNA]</scope>
</reference>
<keyword evidence="2" id="KW-1185">Reference proteome</keyword>
<proteinExistence type="predicted"/>
<evidence type="ECO:0000313" key="1">
    <source>
        <dbReference type="EnsemblPlants" id="AVESA.00010b.r2.1AG0031580.1.CDS"/>
    </source>
</evidence>
<name>A0ACD5TCV6_AVESA</name>
<sequence length="147" mass="16020">MCDRGNALARCRFEAVIHFAGLKAVGESVAKPLLYYDNNLIHSCCNLAFSVAPCVFCCCNLVMNSSVLISAAGLLLIVSHCLRVAQGGALHGGVPALCHFFCMMIKVRDYIHVVDLADGHIAALPLRKLYEDSDRIGCQVYTPLFRC</sequence>
<dbReference type="EnsemblPlants" id="AVESA.00010b.r2.1AG0031580.1">
    <property type="protein sequence ID" value="AVESA.00010b.r2.1AG0031580.1.CDS"/>
    <property type="gene ID" value="AVESA.00010b.r2.1AG0031580"/>
</dbReference>